<proteinExistence type="predicted"/>
<evidence type="ECO:0000313" key="3">
    <source>
        <dbReference type="Proteomes" id="UP000580250"/>
    </source>
</evidence>
<gene>
    <name evidence="2" type="ORF">MENT_LOCUS38967</name>
</gene>
<dbReference type="Proteomes" id="UP000580250">
    <property type="component" value="Unassembled WGS sequence"/>
</dbReference>
<accession>A0A6V7WHJ9</accession>
<feature type="region of interest" description="Disordered" evidence="1">
    <location>
        <begin position="115"/>
        <end position="134"/>
    </location>
</feature>
<feature type="compositionally biased region" description="Basic and acidic residues" evidence="1">
    <location>
        <begin position="67"/>
        <end position="106"/>
    </location>
</feature>
<name>A0A6V7WHJ9_MELEN</name>
<feature type="region of interest" description="Disordered" evidence="1">
    <location>
        <begin position="1"/>
        <end position="110"/>
    </location>
</feature>
<reference evidence="2 3" key="1">
    <citation type="submission" date="2020-08" db="EMBL/GenBank/DDBJ databases">
        <authorList>
            <person name="Koutsovoulos G."/>
            <person name="Danchin GJ E."/>
        </authorList>
    </citation>
    <scope>NUCLEOTIDE SEQUENCE [LARGE SCALE GENOMIC DNA]</scope>
</reference>
<comment type="caution">
    <text evidence="2">The sequence shown here is derived from an EMBL/GenBank/DDBJ whole genome shotgun (WGS) entry which is preliminary data.</text>
</comment>
<protein>
    <submittedName>
        <fullName evidence="2">Uncharacterized protein</fullName>
    </submittedName>
</protein>
<dbReference type="AlphaFoldDB" id="A0A6V7WHJ9"/>
<sequence length="134" mass="15748">MNEKCENEDGVARDDHNIFSNRGERRTQRDERFHGRGRRFGNGNQNYCRGRRQSFNDRRRFNGGRKRSYDISPERTNTDGKVDGDSNCEQRKKSVHEEKDRLKRGDSAGIKAQLVKKAVEQQQNKADNEREKSF</sequence>
<dbReference type="EMBL" id="CAJEWN010000589">
    <property type="protein sequence ID" value="CAD2186464.1"/>
    <property type="molecule type" value="Genomic_DNA"/>
</dbReference>
<evidence type="ECO:0000256" key="1">
    <source>
        <dbReference type="SAM" id="MobiDB-lite"/>
    </source>
</evidence>
<feature type="compositionally biased region" description="Basic and acidic residues" evidence="1">
    <location>
        <begin position="1"/>
        <end position="34"/>
    </location>
</feature>
<organism evidence="2 3">
    <name type="scientific">Meloidogyne enterolobii</name>
    <name type="common">Root-knot nematode worm</name>
    <name type="synonym">Meloidogyne mayaguensis</name>
    <dbReference type="NCBI Taxonomy" id="390850"/>
    <lineage>
        <taxon>Eukaryota</taxon>
        <taxon>Metazoa</taxon>
        <taxon>Ecdysozoa</taxon>
        <taxon>Nematoda</taxon>
        <taxon>Chromadorea</taxon>
        <taxon>Rhabditida</taxon>
        <taxon>Tylenchina</taxon>
        <taxon>Tylenchomorpha</taxon>
        <taxon>Tylenchoidea</taxon>
        <taxon>Meloidogynidae</taxon>
        <taxon>Meloidogyninae</taxon>
        <taxon>Meloidogyne</taxon>
    </lineage>
</organism>
<evidence type="ECO:0000313" key="2">
    <source>
        <dbReference type="EMBL" id="CAD2186464.1"/>
    </source>
</evidence>